<comment type="pathway">
    <text evidence="9 13">Amino-acid biosynthesis; L-lysine biosynthesis via DAP pathway; (S)-tetrahydrodipicolinate from L-aspartate: step 4/4.</text>
</comment>
<evidence type="ECO:0000256" key="13">
    <source>
        <dbReference type="HAMAP-Rule" id="MF_00102"/>
    </source>
</evidence>
<dbReference type="SUPFAM" id="SSF55347">
    <property type="entry name" value="Glyceraldehyde-3-phosphate dehydrogenase-like, C-terminal domain"/>
    <property type="match status" value="1"/>
</dbReference>
<keyword evidence="6 13" id="KW-0560">Oxidoreductase</keyword>
<feature type="binding site" evidence="13">
    <location>
        <begin position="18"/>
        <end position="23"/>
    </location>
    <ligand>
        <name>NAD(+)</name>
        <dbReference type="ChEBI" id="CHEBI:57540"/>
    </ligand>
</feature>
<dbReference type="EMBL" id="NWQG01000120">
    <property type="protein sequence ID" value="PDQ19548.1"/>
    <property type="molecule type" value="Genomic_DNA"/>
</dbReference>
<evidence type="ECO:0000313" key="16">
    <source>
        <dbReference type="EMBL" id="PDQ19548.1"/>
    </source>
</evidence>
<dbReference type="Pfam" id="PF01113">
    <property type="entry name" value="DapB_N"/>
    <property type="match status" value="1"/>
</dbReference>
<keyword evidence="2 13" id="KW-0963">Cytoplasm</keyword>
<dbReference type="GO" id="GO:0051287">
    <property type="term" value="F:NAD binding"/>
    <property type="evidence" value="ECO:0007669"/>
    <property type="project" value="UniProtKB-UniRule"/>
</dbReference>
<evidence type="ECO:0000259" key="15">
    <source>
        <dbReference type="Pfam" id="PF05173"/>
    </source>
</evidence>
<dbReference type="Gene3D" id="3.30.360.10">
    <property type="entry name" value="Dihydrodipicolinate Reductase, domain 2"/>
    <property type="match status" value="1"/>
</dbReference>
<keyword evidence="8 13" id="KW-0457">Lysine biosynthesis</keyword>
<feature type="binding site" evidence="13">
    <location>
        <begin position="108"/>
        <end position="110"/>
    </location>
    <ligand>
        <name>NAD(+)</name>
        <dbReference type="ChEBI" id="CHEBI:57540"/>
    </ligand>
</feature>
<dbReference type="FunFam" id="3.30.360.10:FF:000004">
    <property type="entry name" value="4-hydroxy-tetrahydrodipicolinate reductase"/>
    <property type="match status" value="1"/>
</dbReference>
<feature type="domain" description="Dihydrodipicolinate reductase C-terminal" evidence="15">
    <location>
        <begin position="138"/>
        <end position="275"/>
    </location>
</feature>
<evidence type="ECO:0000256" key="12">
    <source>
        <dbReference type="ARBA" id="ARBA00049396"/>
    </source>
</evidence>
<comment type="subcellular location">
    <subcellularLocation>
        <location evidence="13">Cytoplasm</location>
    </subcellularLocation>
</comment>
<dbReference type="CDD" id="cd02274">
    <property type="entry name" value="DHDPR_N"/>
    <property type="match status" value="1"/>
</dbReference>
<dbReference type="Gene3D" id="3.40.50.720">
    <property type="entry name" value="NAD(P)-binding Rossmann-like Domain"/>
    <property type="match status" value="1"/>
</dbReference>
<evidence type="ECO:0000256" key="3">
    <source>
        <dbReference type="ARBA" id="ARBA00022605"/>
    </source>
</evidence>
<dbReference type="InterPro" id="IPR036291">
    <property type="entry name" value="NAD(P)-bd_dom_sf"/>
</dbReference>
<dbReference type="GO" id="GO:0008839">
    <property type="term" value="F:4-hydroxy-tetrahydrodipicolinate reductase"/>
    <property type="evidence" value="ECO:0007669"/>
    <property type="project" value="UniProtKB-UniRule"/>
</dbReference>
<dbReference type="GO" id="GO:0019877">
    <property type="term" value="P:diaminopimelate biosynthetic process"/>
    <property type="evidence" value="ECO:0007669"/>
    <property type="project" value="UniProtKB-UniRule"/>
</dbReference>
<dbReference type="Pfam" id="PF05173">
    <property type="entry name" value="DapB_C"/>
    <property type="match status" value="1"/>
</dbReference>
<dbReference type="InterPro" id="IPR023940">
    <property type="entry name" value="DHDPR_bac"/>
</dbReference>
<feature type="binding site" evidence="13">
    <location>
        <position position="45"/>
    </location>
    <ligand>
        <name>NADP(+)</name>
        <dbReference type="ChEBI" id="CHEBI:58349"/>
    </ligand>
</feature>
<feature type="domain" description="Dihydrodipicolinate reductase N-terminal" evidence="14">
    <location>
        <begin position="13"/>
        <end position="135"/>
    </location>
</feature>
<dbReference type="RefSeq" id="WP_097575272.1">
    <property type="nucleotide sequence ID" value="NZ_NWQG01000120.1"/>
</dbReference>
<evidence type="ECO:0000256" key="8">
    <source>
        <dbReference type="ARBA" id="ARBA00023154"/>
    </source>
</evidence>
<dbReference type="GO" id="GO:0016726">
    <property type="term" value="F:oxidoreductase activity, acting on CH or CH2 groups, NAD or NADP as acceptor"/>
    <property type="evidence" value="ECO:0007669"/>
    <property type="project" value="UniProtKB-UniRule"/>
</dbReference>
<dbReference type="AlphaFoldDB" id="A0A2A6FDM9"/>
<feature type="binding site" evidence="13">
    <location>
        <position position="167"/>
    </location>
    <ligand>
        <name>(S)-2,3,4,5-tetrahydrodipicolinate</name>
        <dbReference type="ChEBI" id="CHEBI:16845"/>
    </ligand>
</feature>
<dbReference type="PROSITE" id="PS01298">
    <property type="entry name" value="DAPB"/>
    <property type="match status" value="1"/>
</dbReference>
<comment type="subunit">
    <text evidence="13">Homotetramer.</text>
</comment>
<dbReference type="InterPro" id="IPR022663">
    <property type="entry name" value="DapB_C"/>
</dbReference>
<feature type="binding site" evidence="13">
    <location>
        <position position="44"/>
    </location>
    <ligand>
        <name>NAD(+)</name>
        <dbReference type="ChEBI" id="CHEBI:57540"/>
    </ligand>
</feature>
<comment type="caution">
    <text evidence="13">Was originally thought to be a dihydrodipicolinate reductase (DHDPR), catalyzing the conversion of dihydrodipicolinate to tetrahydrodipicolinate. However, it was shown in E.coli that the substrate of the enzymatic reaction is not dihydrodipicolinate (DHDP) but in fact (2S,4S)-4-hydroxy-2,3,4,5-tetrahydrodipicolinic acid (HTPA), the product released by the DapA-catalyzed reaction.</text>
</comment>
<evidence type="ECO:0000256" key="11">
    <source>
        <dbReference type="ARBA" id="ARBA00049080"/>
    </source>
</evidence>
<keyword evidence="5 13" id="KW-0220">Diaminopimelate biosynthesis</keyword>
<evidence type="ECO:0000256" key="5">
    <source>
        <dbReference type="ARBA" id="ARBA00022915"/>
    </source>
</evidence>
<keyword evidence="17" id="KW-1185">Reference proteome</keyword>
<dbReference type="InterPro" id="IPR022664">
    <property type="entry name" value="DapB_N_CS"/>
</dbReference>
<evidence type="ECO:0000313" key="17">
    <source>
        <dbReference type="Proteomes" id="UP000219182"/>
    </source>
</evidence>
<feature type="binding site" evidence="13">
    <location>
        <begin position="176"/>
        <end position="177"/>
    </location>
    <ligand>
        <name>(S)-2,3,4,5-tetrahydrodipicolinate</name>
        <dbReference type="ChEBI" id="CHEBI:16845"/>
    </ligand>
</feature>
<dbReference type="PANTHER" id="PTHR20836">
    <property type="entry name" value="DIHYDRODIPICOLINATE REDUCTASE"/>
    <property type="match status" value="1"/>
</dbReference>
<reference evidence="16 17" key="1">
    <citation type="submission" date="2017-09" db="EMBL/GenBank/DDBJ databases">
        <title>Mesorhizobum sanjuanii sp. nov. isolated from nodules of Lotus tenuis in saline-alkaline lowlands of Flooding Pampa.</title>
        <authorList>
            <person name="Sannazzaro A.I."/>
            <person name="Torres Tejerizo G.A."/>
            <person name="Fontana F."/>
            <person name="Cumpa Velazquez L.M."/>
            <person name="Hansen L."/>
            <person name="Pistorio M."/>
            <person name="Estrella M.J."/>
        </authorList>
    </citation>
    <scope>NUCLEOTIDE SEQUENCE [LARGE SCALE GENOMIC DNA]</scope>
    <source>
        <strain evidence="16 17">BSA136</strain>
    </source>
</reference>
<comment type="catalytic activity">
    <reaction evidence="11 13">
        <text>(S)-2,3,4,5-tetrahydrodipicolinate + NADP(+) + H2O = (2S,4S)-4-hydroxy-2,3,4,5-tetrahydrodipicolinate + NADPH + H(+)</text>
        <dbReference type="Rhea" id="RHEA:35331"/>
        <dbReference type="ChEBI" id="CHEBI:15377"/>
        <dbReference type="ChEBI" id="CHEBI:15378"/>
        <dbReference type="ChEBI" id="CHEBI:16845"/>
        <dbReference type="ChEBI" id="CHEBI:57783"/>
        <dbReference type="ChEBI" id="CHEBI:58349"/>
        <dbReference type="ChEBI" id="CHEBI:67139"/>
        <dbReference type="EC" id="1.17.1.8"/>
    </reaction>
</comment>
<feature type="binding site" evidence="13">
    <location>
        <begin position="132"/>
        <end position="135"/>
    </location>
    <ligand>
        <name>NAD(+)</name>
        <dbReference type="ChEBI" id="CHEBI:57540"/>
    </ligand>
</feature>
<dbReference type="GO" id="GO:0050661">
    <property type="term" value="F:NADP binding"/>
    <property type="evidence" value="ECO:0007669"/>
    <property type="project" value="UniProtKB-UniRule"/>
</dbReference>
<dbReference type="PIRSF" id="PIRSF000161">
    <property type="entry name" value="DHPR"/>
    <property type="match status" value="1"/>
</dbReference>
<name>A0A2A6FDM9_9HYPH</name>
<comment type="function">
    <text evidence="13">Catalyzes the conversion of 4-hydroxy-tetrahydrodipicolinate (HTPA) to tetrahydrodipicolinate.</text>
</comment>
<evidence type="ECO:0000256" key="2">
    <source>
        <dbReference type="ARBA" id="ARBA00022490"/>
    </source>
</evidence>
<dbReference type="NCBIfam" id="TIGR00036">
    <property type="entry name" value="dapB"/>
    <property type="match status" value="1"/>
</dbReference>
<evidence type="ECO:0000256" key="1">
    <source>
        <dbReference type="ARBA" id="ARBA00006642"/>
    </source>
</evidence>
<keyword evidence="4 13" id="KW-0521">NADP</keyword>
<sequence>MSGMSPNDTSDMGLVVVGAAGRMGQALIRAIHTIPGARVAGAVERSGSAYLGKDAGELAGIGIINVAIGDDPLPAFAKADGVLDFTTPAATVEFAGYAAQARIIHVIGTTGCSDDDNARIAASARHATIVKSGNMSLGVNLLAVLVEQAARALDADDFDIEILEMHHRHKVDAPSGTALLLGEAAAAGRGIALAGNDVRSRDGHTGVRKAGSIGFATLRGGSVVGDHSVILAGTGERITLAHHAEDRAIFARGAVKAALWARGKKPGLYSMRDVLGLG</sequence>
<accession>A0A2A6FDM9</accession>
<dbReference type="GO" id="GO:0009089">
    <property type="term" value="P:lysine biosynthetic process via diaminopimelate"/>
    <property type="evidence" value="ECO:0007669"/>
    <property type="project" value="UniProtKB-UniRule"/>
</dbReference>
<dbReference type="GO" id="GO:0005829">
    <property type="term" value="C:cytosol"/>
    <property type="evidence" value="ECO:0007669"/>
    <property type="project" value="TreeGrafter"/>
</dbReference>
<dbReference type="PANTHER" id="PTHR20836:SF0">
    <property type="entry name" value="4-HYDROXY-TETRAHYDRODIPICOLINATE REDUCTASE 1, CHLOROPLASTIC-RELATED"/>
    <property type="match status" value="1"/>
</dbReference>
<comment type="similarity">
    <text evidence="1 13">Belongs to the DapB family.</text>
</comment>
<feature type="active site" description="Proton donor" evidence="13">
    <location>
        <position position="170"/>
    </location>
</feature>
<feature type="active site" description="Proton donor/acceptor" evidence="13">
    <location>
        <position position="166"/>
    </location>
</feature>
<comment type="caution">
    <text evidence="16">The sequence shown here is derived from an EMBL/GenBank/DDBJ whole genome shotgun (WGS) entry which is preliminary data.</text>
</comment>
<evidence type="ECO:0000259" key="14">
    <source>
        <dbReference type="Pfam" id="PF01113"/>
    </source>
</evidence>
<comment type="catalytic activity">
    <reaction evidence="12 13">
        <text>(S)-2,3,4,5-tetrahydrodipicolinate + NAD(+) + H2O = (2S,4S)-4-hydroxy-2,3,4,5-tetrahydrodipicolinate + NADH + H(+)</text>
        <dbReference type="Rhea" id="RHEA:35323"/>
        <dbReference type="ChEBI" id="CHEBI:15377"/>
        <dbReference type="ChEBI" id="CHEBI:15378"/>
        <dbReference type="ChEBI" id="CHEBI:16845"/>
        <dbReference type="ChEBI" id="CHEBI:57540"/>
        <dbReference type="ChEBI" id="CHEBI:57945"/>
        <dbReference type="ChEBI" id="CHEBI:67139"/>
        <dbReference type="EC" id="1.17.1.8"/>
    </reaction>
</comment>
<dbReference type="UniPathway" id="UPA00034">
    <property type="reaction ID" value="UER00018"/>
</dbReference>
<evidence type="ECO:0000256" key="10">
    <source>
        <dbReference type="ARBA" id="ARBA00038983"/>
    </source>
</evidence>
<evidence type="ECO:0000256" key="7">
    <source>
        <dbReference type="ARBA" id="ARBA00023027"/>
    </source>
</evidence>
<dbReference type="Proteomes" id="UP000219182">
    <property type="component" value="Unassembled WGS sequence"/>
</dbReference>
<dbReference type="SUPFAM" id="SSF51735">
    <property type="entry name" value="NAD(P)-binding Rossmann-fold domains"/>
    <property type="match status" value="1"/>
</dbReference>
<dbReference type="EC" id="1.17.1.8" evidence="10 13"/>
<organism evidence="16 17">
    <name type="scientific">Mesorhizobium sanjuanii</name>
    <dbReference type="NCBI Taxonomy" id="2037900"/>
    <lineage>
        <taxon>Bacteria</taxon>
        <taxon>Pseudomonadati</taxon>
        <taxon>Pseudomonadota</taxon>
        <taxon>Alphaproteobacteria</taxon>
        <taxon>Hyphomicrobiales</taxon>
        <taxon>Phyllobacteriaceae</taxon>
        <taxon>Mesorhizobium</taxon>
    </lineage>
</organism>
<keyword evidence="7 13" id="KW-0520">NAD</keyword>
<dbReference type="HAMAP" id="MF_00102">
    <property type="entry name" value="DapB"/>
    <property type="match status" value="1"/>
</dbReference>
<keyword evidence="3 13" id="KW-0028">Amino-acid biosynthesis</keyword>
<evidence type="ECO:0000256" key="9">
    <source>
        <dbReference type="ARBA" id="ARBA00037922"/>
    </source>
</evidence>
<protein>
    <recommendedName>
        <fullName evidence="10 13">4-hydroxy-tetrahydrodipicolinate reductase</fullName>
        <shortName evidence="13">HTPA reductase</shortName>
        <ecNumber evidence="10 13">1.17.1.8</ecNumber>
    </recommendedName>
</protein>
<evidence type="ECO:0000256" key="4">
    <source>
        <dbReference type="ARBA" id="ARBA00022857"/>
    </source>
</evidence>
<evidence type="ECO:0000256" key="6">
    <source>
        <dbReference type="ARBA" id="ARBA00023002"/>
    </source>
</evidence>
<gene>
    <name evidence="13" type="primary">dapB</name>
    <name evidence="16" type="ORF">CN311_19030</name>
</gene>
<proteinExistence type="inferred from homology"/>
<dbReference type="InterPro" id="IPR000846">
    <property type="entry name" value="DapB_N"/>
</dbReference>